<feature type="region of interest" description="Disordered" evidence="1">
    <location>
        <begin position="1500"/>
        <end position="1524"/>
    </location>
</feature>
<dbReference type="PANTHER" id="PTHR33793:SF2">
    <property type="entry name" value="AGGLUTININ-LIKE PROTEIN 6"/>
    <property type="match status" value="1"/>
</dbReference>
<feature type="chain" id="PRO_5034103831" description="Agglutinin-like protein 2" evidence="2">
    <location>
        <begin position="19"/>
        <end position="4761"/>
    </location>
</feature>
<feature type="compositionally biased region" description="Low complexity" evidence="1">
    <location>
        <begin position="3070"/>
        <end position="3081"/>
    </location>
</feature>
<sequence length="4761" mass="492569">MLLSRGLLASTLLHVSKAQDGIDQAAVNIATGFAETLIQHAYTTLNGDSGSAGDAGNGGNQGQAFDASLLDKQQNAADNDATVTQIIQGQVTVETYTRPGGVLFPVTLLPHPRITLAPSRNDPYERIIQAYTGGSDATTNQEITIAEPSGTNPGTILVDVPGTAYSSFSSGQAGALTIPPSNDNPTATIISALPSGVTITGEATRTIPAAGNAPATVVIQTPWADVPPSTPGAGGAGAGGAVGGNVGGSTSNVLVIQTYTGTEYITQARVSTIVGSGGDQGTVVVQVPQGDQNPGGAVTIPPSDGGHFTTILRQYTGASAISTPVTILVPTSAGQDGTIIIETPGPSSTSASGGDSDLPENQPQVIPPSGDNPYSTILRPHAGSDPITEPVTYTVPPSGTNPGTIIIETPAVRAGQQVITLPSDPNSGYITIVRQPNSAITAPNTITIAPTGGQPGTIIIETPAPQPGDVEITIPPGQDGSFVTIIQGPTGSDAVTVPNTITITGAPGQPGTIIIQTSVPSGGGQITRGPGDPFTIPAGSGQYVTVFRPHSGDPISVPITLTQPGTNGQPGTIIIETPDPTTSAPGSGPITIPAGGNSPFVTIYRPHSGSPISAPVTITIPASGTQPGTIVVETPVPTLETPKGQNAVISSPAGGQPITIPPSKNNPYVTIYRPHTGDPITVPITITQSPSNGQPGTIIIETPAPPADTVTETEPGATVTVQPDNPGGYVTIYRPHTGDPISEPITVTTISGSNGQPGTVIIETQGPFTITATGPGGTATIYTPGSDVSTTVTKTVTLTASGGQQSTAVVIETPPPVKVQPTTAMATVTGPDGYVTITEQYTGASVITAIFTTTVTGSGTNPGTVYIETPPPIKFAPTSTVSGTDNYVTIYEPFPGTGIITAPITVTQATPSGGQPGTVIIQTPIAETPATTPLPDPTTTQGPNGYVTVYLPFPGPGVITTSYTRTQAPSGGNPGTVFITTPAPLSATTSEANLPSTTSGTDGYVTVFIPYPGPGEITAPITRTQPPENGQPGTVFITTPVPAFTTPKQMNGLTTTSQGTDGYVTVFVPYPGPGEITAPITSTQTPANGQPGTVWITTPAPAFTTPKQMYGLTTTSQGTDGYVTVFMPFPGPGVITAPITSTQPPANGQPGTVFITTPAPLPTDQQNVPTTTAGDDQYVTVFLPFPGPGVITTPITRTQAPSSGNPGTVFITTPAPETPTQPQTSALTTDNYITMYTPFPGPGVITAPITITKPPSNGQPGTVLIETPVPLSSSADTYVTVYRPYPGPGTIAAPITLTQAPSNGQPGTVFIETQPTETPTPMQTTDGSTPPITIPPDPTGSYVTIYRPYPGPGQITSPITYTQAPVSGQPGTIIIETPNPDANTATQTGPVTVPTGNNNPYVTVYKPYPGPGNIDQPITITAATPSGDQPGTIIIETPTLEVNTKFAPSPTSSPPVTIPIDNNNYVTVYRPHTGSPITAPIAVTTIAPSGGQPGTVIIETPGPESQSEAQPTTTDSPPVTIPQGQDGYVTVYRPYPGPGVITAPVTVTTIAPTNGQPGTVIIETPAPEAPTSSSSDVPQTTASAVTIPADNAGYVTVYRPYPGPGTITAPLTVGTVAPTNGQPGTVIIETPLPQAAPETTSTPEVTSTQGTDGYITVFQPYTGTGLITAPITVSTIPPSNGQPGTIIVETPVTQAPTTTTSDAAPATIPPGPDNSHVTVYRPHTGTDVITVPVTVTTIQGVHGQPGTIIIETPVPQAPTSTDETTEAAPVTIPPGPDSSYITVYRLHTGTDVITAPVIVTTIPGVNGQPGTIIIETPAAQDTNAPSTATASPGSTYITEYRPYPGPGNIDQPITVTTIEPSNGNPGTVIIETPTPDVNTKVAQPPVTLDPGPGDQYVTVYRPYTGTGVITAPVTVSTIAPSGGQPGTVIIETPEPETPGPNPTVTLPAGPNESYITVFRPHTGTDVITGPVTITTIAPANGQPGTVIIETPVASELGSTPAPVDSATIAPPQATYVTVYRPHTGVDRITAPVTVSTIAPSSDQPGTIVVETPGAEPPVTTSPPPPTYTTVYEKYSGTDDITEPFAKTTIEPQGDQPGTIIFDTPAQRVVSTSAAQPSYITVYQPHSGPDRITAPVTVTTIPPLGDQPGTVIIETPGSELPVTSTPEPTSQPSYITIYRPHTGADQITSPVTITTIEPQGDQPGTVIIETPGSELPVTSTPAPAPEPSYVTVYRPHTGADQITAPVTITTIEPQGDQPGTVIIETPDSEPAVTSSPEHTPQPSYVTVYRPQTGADRITAPITITTIEPQGDQAGTVIIETPGSEPPVTSTPAPSYTTIYEPYTGTGEITGEVTVTTIPPQGDQPGTVIIETPGPQTANKGASPPLTIPAGDDGYVTVFRPYTGTPMIKAPVTVTTISPSTGNPRTVIIETPAPEAAATTSRPEDVYVTVYTIYTGTGQLTAPTTVTTIAPISGTGIIIIETQAEATSPPPVTIPPSDNSPNITIVRQYPGPGIITAPVTSYEPPSTPGQPGTIIIETPAPISETTSEAPGTNVTLYTLAPPGVKTPITSYAPPQTPGQPGTVFIQTVATDAESTSDEGRNVTIYTDGPDSLTAPYTTYYPPASPGDPGTVLIETPPSVPTGPASVSAVPTTDDSAGGITTPASSNPDALTLTPSDSNDDFTVIEPNTRFADASENVTQIIPATDGTPGTQIIYTPVDTSGDSSAGAPDTDSYVTISATVTIPGDPSTRTGLNSGARSDVGTTGAETNVIIIPPSGTEPGTVLSQTSVYLDQPLAEHGNVTITRTAPSGVTTWFTTYSPPAQSTDPGTIIIEIPDYNITITRAAPTDITTTITTYSPPASPGDPGTVIIETPDYNVTITREAPASITSLRTSYAPPGTPGDPGTVIVETSNNDYNVTITRGASITAPFTTYSPPGASGDPGTIIVETPDYNVTITREAPASITDVRTAFNPPGTPGDPGTVIVETPNNAYNVTITRAAPASITSIYTTYSPPGAPGDPGTVIVETPDYNVTVTSDADSADSVTDVVTRYNPPGTPGESGTIAIIMPNQRVVSTSQDPSTTDDSGQNVTIYRPGPRTLTGPVTSYIPPASRGDNGTVIIETPGPATSFNVTITQTISTITAIYTTYSPPGAEEDPGTVIVEIPPDRNVTITEEVSTITAPYTTYSPPGSPGDPGTVIIEVPPDHNVTFTEVISTITSPYTRYSPPANRGDPGTVYIGLPPDSNVTITTEVDSRTAPYTTYYPPSSKGDPGTILVELPPGRNVTITTEVPSRTAPYTTYAAPANKGDPGTIIIELPPDRNVTTTEEFSTITRVRTTYIPPANQGDPGTVLVQEPPDTNTTIVDVVSTITRPATRFVPAATKGDPGTVYIDVPPNHNVTMTTTVSTITRPSTTFEPPATEGDAGTILVQMPPEYNVTVTTTIYSITRQSTTFAPGATQGDPGTIFIEMPPEYNVTTTQTVETISRPVTRYSKAGTVGDPNTIYVDLPPEYNVTITTTVDTITRPSTTFAPAGTQGDPGTIIVELPPDSNVTTTRTISTISRPTTHYSRPGTVGDPGTMYVDLPPEYNVTITTTIETITRPSTTFAPAGTQGDPGTIIVELPPDSNVTVASTVPTISRPATRFASPAAVGDPGTVYVDLPPEYNVTTTETVSTISRVRTTFNPAATEGDPGTILVEVPVDYNVTTTELNSSINRVRTTYMPAGTQGDPNTILIEIPPDYTITTTETVSSITRVRTTYMPAGTQGDANTVLIEVPPDYNVTSTETVSSIKRVRTTYMPAGTQGDPNTVLVQVPPEYTVTTTETNSGISRVRTSYMAAATQGDPNTVLIEVPPDYNVTSTETIGTINRVRTSYYPAGTQGDPNTVLIQVPPDYTLTTTETNSAITRVRTTYMPAATQGDPNTVLVEVPPDFNVTTTQTNSAISRIRTTYMPAGTQGDPNTVLVEVPVDYNVTTTETNSAITRVRTTYNPGATQGDPGTILVQVPMDYNVTTTETVSTISRARTTYNPASVQGDPNTVLVQVPVDYNVTTTQTVSTISRVRTSYYPAATQGDPNTVLVQVPMDYNVTVTDTITTISRVRTTYGPAATQGDPGTIYVDVPPEYNVTLTSTVSTISRPYTTYSAPGTQGDPGTIWVMQPPAYNVATTQTVPTITHMSTTYAPAATQGDPGTFIVQVPPDSNVTTTETVATISRPATRYVAPATQGDPGTVVVQMPPSYNVTSTQTVSTISRLQTAYSAPATQGDPGTVWVRVPPEYNVTSTTTVSTISRLTTTYAPPATQGDPGTFIVRVPPSYNVTTTQTVSTISRVATAYSPPATQGDPGTVIIQMPPAYNVTTTTTVSTISRLTTTYAPPATQGDPGTFIVRVPPKYTVTTTQTASTITRPTTIFAPAQTQGDPDTVIVEYPPPYNVTVTTAGPTTLTARYTTYSPPGQPGDPGTVIVQMPPSRTVTITTNGGTTISTPVTSTYAPGEPGDPATVVIATPAPRSTTSTTSSKPYTTTTTTTTAPAATVSFNCDVYGYLMQKTALYRVEITSGKTTLIKSDVGPGGWINAIGYNRFDNYIYGMHMDDTGSQVIRIGGDGGWTLLGTRTNDRLVQMGDIDNQGRFWISNQGEGWWCIDLMPGSSTYGKILMSGTAKNPLNSADWAFVPGGGDFMYSIMYDDQGKTSTLCKFSRTTYTWTTIQGFGMIAGQNVWGAAYASQDGNLYGSENTSGQIWMFPIAPSVGTPKFLATGPSSSWNDGARCIDSQTLQS</sequence>
<reference evidence="3" key="1">
    <citation type="journal article" date="2020" name="BMC Genomics">
        <title>Correction to: Identification and distribution of gene clusters required for synthesis of sphingolipid metabolism inhibitors in diverse species of the filamentous fungus Fusarium.</title>
        <authorList>
            <person name="Kim H.S."/>
            <person name="Lohmar J.M."/>
            <person name="Busman M."/>
            <person name="Brown D.W."/>
            <person name="Naumann T.A."/>
            <person name="Divon H.H."/>
            <person name="Lysoe E."/>
            <person name="Uhlig S."/>
            <person name="Proctor R.H."/>
        </authorList>
    </citation>
    <scope>NUCLEOTIDE SEQUENCE</scope>
    <source>
        <strain evidence="3">NRRL 45417</strain>
    </source>
</reference>
<feature type="region of interest" description="Disordered" evidence="1">
    <location>
        <begin position="3070"/>
        <end position="3107"/>
    </location>
</feature>
<feature type="compositionally biased region" description="Low complexity" evidence="1">
    <location>
        <begin position="343"/>
        <end position="356"/>
    </location>
</feature>
<evidence type="ECO:0008006" key="5">
    <source>
        <dbReference type="Google" id="ProtNLM"/>
    </source>
</evidence>
<dbReference type="Proteomes" id="UP000604273">
    <property type="component" value="Unassembled WGS sequence"/>
</dbReference>
<dbReference type="EMBL" id="JABFAI010000113">
    <property type="protein sequence ID" value="KAF4954779.1"/>
    <property type="molecule type" value="Genomic_DNA"/>
</dbReference>
<name>A0A8H4TBJ7_9HYPO</name>
<reference evidence="3" key="2">
    <citation type="submission" date="2020-05" db="EMBL/GenBank/DDBJ databases">
        <authorList>
            <person name="Kim H.-S."/>
            <person name="Proctor R.H."/>
            <person name="Brown D.W."/>
        </authorList>
    </citation>
    <scope>NUCLEOTIDE SEQUENCE</scope>
    <source>
        <strain evidence="3">NRRL 45417</strain>
    </source>
</reference>
<dbReference type="SUPFAM" id="SSF63829">
    <property type="entry name" value="Calcium-dependent phosphotriesterase"/>
    <property type="match status" value="1"/>
</dbReference>
<dbReference type="OrthoDB" id="4405280at2759"/>
<protein>
    <recommendedName>
        <fullName evidence="5">Agglutinin-like protein 2</fullName>
    </recommendedName>
</protein>
<feature type="signal peptide" evidence="2">
    <location>
        <begin position="1"/>
        <end position="18"/>
    </location>
</feature>
<keyword evidence="2" id="KW-0732">Signal</keyword>
<dbReference type="InterPro" id="IPR033504">
    <property type="entry name" value="ALS"/>
</dbReference>
<feature type="compositionally biased region" description="Low complexity" evidence="1">
    <location>
        <begin position="4459"/>
        <end position="4473"/>
    </location>
</feature>
<organism evidence="3 4">
    <name type="scientific">Fusarium gaditjirri</name>
    <dbReference type="NCBI Taxonomy" id="282569"/>
    <lineage>
        <taxon>Eukaryota</taxon>
        <taxon>Fungi</taxon>
        <taxon>Dikarya</taxon>
        <taxon>Ascomycota</taxon>
        <taxon>Pezizomycotina</taxon>
        <taxon>Sordariomycetes</taxon>
        <taxon>Hypocreomycetidae</taxon>
        <taxon>Hypocreales</taxon>
        <taxon>Nectriaceae</taxon>
        <taxon>Fusarium</taxon>
        <taxon>Fusarium nisikadoi species complex</taxon>
    </lineage>
</organism>
<feature type="compositionally biased region" description="Polar residues" evidence="1">
    <location>
        <begin position="1503"/>
        <end position="1517"/>
    </location>
</feature>
<evidence type="ECO:0000256" key="2">
    <source>
        <dbReference type="SAM" id="SignalP"/>
    </source>
</evidence>
<gene>
    <name evidence="3" type="ORF">FGADI_5077</name>
</gene>
<feature type="region of interest" description="Disordered" evidence="1">
    <location>
        <begin position="642"/>
        <end position="662"/>
    </location>
</feature>
<feature type="region of interest" description="Disordered" evidence="1">
    <location>
        <begin position="4459"/>
        <end position="4480"/>
    </location>
</feature>
<evidence type="ECO:0000313" key="4">
    <source>
        <dbReference type="Proteomes" id="UP000604273"/>
    </source>
</evidence>
<keyword evidence="4" id="KW-1185">Reference proteome</keyword>
<proteinExistence type="predicted"/>
<feature type="region of interest" description="Disordered" evidence="1">
    <location>
        <begin position="342"/>
        <end position="371"/>
    </location>
</feature>
<comment type="caution">
    <text evidence="3">The sequence shown here is derived from an EMBL/GenBank/DDBJ whole genome shotgun (WGS) entry which is preliminary data.</text>
</comment>
<dbReference type="PANTHER" id="PTHR33793">
    <property type="entry name" value="ALPHA-AGGLUTININ"/>
    <property type="match status" value="1"/>
</dbReference>
<accession>A0A8H4TBJ7</accession>
<evidence type="ECO:0000256" key="1">
    <source>
        <dbReference type="SAM" id="MobiDB-lite"/>
    </source>
</evidence>
<dbReference type="GO" id="GO:0007155">
    <property type="term" value="P:cell adhesion"/>
    <property type="evidence" value="ECO:0007669"/>
    <property type="project" value="InterPro"/>
</dbReference>
<evidence type="ECO:0000313" key="3">
    <source>
        <dbReference type="EMBL" id="KAF4954779.1"/>
    </source>
</evidence>